<accession>A0A4C1ZAG1</accession>
<evidence type="ECO:0000313" key="1">
    <source>
        <dbReference type="EMBL" id="GBP84332.1"/>
    </source>
</evidence>
<proteinExistence type="predicted"/>
<dbReference type="AlphaFoldDB" id="A0A4C1ZAG1"/>
<protein>
    <submittedName>
        <fullName evidence="1">Uncharacterized protein</fullName>
    </submittedName>
</protein>
<organism evidence="1 2">
    <name type="scientific">Eumeta variegata</name>
    <name type="common">Bagworm moth</name>
    <name type="synonym">Eumeta japonica</name>
    <dbReference type="NCBI Taxonomy" id="151549"/>
    <lineage>
        <taxon>Eukaryota</taxon>
        <taxon>Metazoa</taxon>
        <taxon>Ecdysozoa</taxon>
        <taxon>Arthropoda</taxon>
        <taxon>Hexapoda</taxon>
        <taxon>Insecta</taxon>
        <taxon>Pterygota</taxon>
        <taxon>Neoptera</taxon>
        <taxon>Endopterygota</taxon>
        <taxon>Lepidoptera</taxon>
        <taxon>Glossata</taxon>
        <taxon>Ditrysia</taxon>
        <taxon>Tineoidea</taxon>
        <taxon>Psychidae</taxon>
        <taxon>Oiketicinae</taxon>
        <taxon>Eumeta</taxon>
    </lineage>
</organism>
<keyword evidence="2" id="KW-1185">Reference proteome</keyword>
<sequence length="158" mass="17306">MNACGTIRRAKSTLPNKISQCIPDSTPIGCRLSPWRPRRAEWLEVRQINASWRHAKPEPAARIKINSIRGSARGKPWSGIWVQLGDSVPTAVRGASPFVLCHECLKGIYSHSILKRNFVSSRRSDTPAGAASCVVLPLGCKPDENIDGTEEDSVTGQF</sequence>
<dbReference type="EMBL" id="BGZK01001672">
    <property type="protein sequence ID" value="GBP84332.1"/>
    <property type="molecule type" value="Genomic_DNA"/>
</dbReference>
<reference evidence="1 2" key="1">
    <citation type="journal article" date="2019" name="Commun. Biol.">
        <title>The bagworm genome reveals a unique fibroin gene that provides high tensile strength.</title>
        <authorList>
            <person name="Kono N."/>
            <person name="Nakamura H."/>
            <person name="Ohtoshi R."/>
            <person name="Tomita M."/>
            <person name="Numata K."/>
            <person name="Arakawa K."/>
        </authorList>
    </citation>
    <scope>NUCLEOTIDE SEQUENCE [LARGE SCALE GENOMIC DNA]</scope>
</reference>
<name>A0A4C1ZAG1_EUMVA</name>
<evidence type="ECO:0000313" key="2">
    <source>
        <dbReference type="Proteomes" id="UP000299102"/>
    </source>
</evidence>
<comment type="caution">
    <text evidence="1">The sequence shown here is derived from an EMBL/GenBank/DDBJ whole genome shotgun (WGS) entry which is preliminary data.</text>
</comment>
<gene>
    <name evidence="1" type="ORF">EVAR_61549_1</name>
</gene>
<dbReference type="Proteomes" id="UP000299102">
    <property type="component" value="Unassembled WGS sequence"/>
</dbReference>